<gene>
    <name evidence="1" type="ORF">ERIC2_c26490</name>
</gene>
<evidence type="ECO:0008006" key="3">
    <source>
        <dbReference type="Google" id="ProtNLM"/>
    </source>
</evidence>
<dbReference type="eggNOG" id="ENOG502ZJA0">
    <property type="taxonomic scope" value="Bacteria"/>
</dbReference>
<reference evidence="1 2" key="1">
    <citation type="journal article" date="2014" name="PLoS ONE">
        <title>How to Kill the Honey Bee Larva: Genomic Potential and Virulence Mechanisms of Paenibacillus larvae.</title>
        <authorList>
            <person name="Djukic M."/>
            <person name="Brzuszkiewicz E."/>
            <person name="Funfhaus A."/>
            <person name="Voss J."/>
            <person name="Gollnow K."/>
            <person name="Poppinga L."/>
            <person name="Liesegang H."/>
            <person name="Garcia-Gonzalez E."/>
            <person name="Genersch E."/>
            <person name="Daniel R."/>
        </authorList>
    </citation>
    <scope>NUCLEOTIDE SEQUENCE [LARGE SCALE GENOMIC DNA]</scope>
    <source>
        <strain evidence="1 2">DSM 25430</strain>
    </source>
</reference>
<dbReference type="PATRIC" id="fig|697284.3.peg.2523"/>
<dbReference type="AlphaFoldDB" id="V9W5Z5"/>
<evidence type="ECO:0000313" key="1">
    <source>
        <dbReference type="EMBL" id="AHD06436.1"/>
    </source>
</evidence>
<dbReference type="RefSeq" id="WP_024094625.1">
    <property type="nucleotide sequence ID" value="NC_023134.1"/>
</dbReference>
<protein>
    <recommendedName>
        <fullName evidence="3">Phage protein</fullName>
    </recommendedName>
</protein>
<dbReference type="KEGG" id="plv:ERIC2_c26490"/>
<dbReference type="HOGENOM" id="CLU_154560_0_0_9"/>
<dbReference type="EMBL" id="CP003355">
    <property type="protein sequence ID" value="AHD06436.1"/>
    <property type="molecule type" value="Genomic_DNA"/>
</dbReference>
<evidence type="ECO:0000313" key="2">
    <source>
        <dbReference type="Proteomes" id="UP000029431"/>
    </source>
</evidence>
<organism evidence="1 2">
    <name type="scientific">Paenibacillus larvae subsp. larvae DSM 25430</name>
    <dbReference type="NCBI Taxonomy" id="697284"/>
    <lineage>
        <taxon>Bacteria</taxon>
        <taxon>Bacillati</taxon>
        <taxon>Bacillota</taxon>
        <taxon>Bacilli</taxon>
        <taxon>Bacillales</taxon>
        <taxon>Paenibacillaceae</taxon>
        <taxon>Paenibacillus</taxon>
    </lineage>
</organism>
<keyword evidence="2" id="KW-1185">Reference proteome</keyword>
<accession>V9W5Z5</accession>
<sequence length="127" mass="14644">MRELIKKAMRRTDVVKLGKHQVKIAKITPKKWREMVECINVLPQIIENIRCAPPEDFTLYVMNGLEVASDDIVRTVSVLTGIEIEELDDTGGIGMDQLIEYLRLTYEYNNIDDIVKNVKRLLPMPTE</sequence>
<proteinExistence type="predicted"/>
<name>V9W5Z5_9BACL</name>
<dbReference type="Proteomes" id="UP000029431">
    <property type="component" value="Chromosome"/>
</dbReference>